<dbReference type="SUPFAM" id="SSF52540">
    <property type="entry name" value="P-loop containing nucleoside triphosphate hydrolases"/>
    <property type="match status" value="1"/>
</dbReference>
<dbReference type="AlphaFoldDB" id="A0A7G9WGN0"/>
<sequence>MINYKPIEKMHVSEQGSVVLKVENIDTHEICALKLVGQLSNKLNRLIFKREIGALRALNQFNDIVKIYDSSDTLIYNQKCDYGAILLEFVDGQSLDRIDFSSYSDLEKIVICKNIAKAILHAHQCGVLHRDIKPSNIMLVDGISKVKVIDFGNSKLKTVVDEETTKWVYSTGYVAPEVAQGQEATEKSDIYSLGAVFYYIFFAAPPANVGCLSENLNSFAIIPAVQSLLMQMLSEKVEERFDDVQQIVEILDEVIGCLNANNSTFWFTVDTEKLTSLKRQFTVESIMTFSQFLSTYLVNEFSTMYGIYNSKYDLYEFVGNELYMSCLYKKDIRAFSVIKLYSIPIDKRTKLQRIFGIIEGKKCFSGFGFPISGKNDSNRLEVQLRNYDNERQTLESKNNLFEELFGKWRQSILEEFEKLKEKSIQVSYTDHWFDGNRIYLSIDNIQGVDIDDLSPEIKFVFDTPENPKERCIPIGSFEDVVFEDDKTILILTLERGITSGKLWPFLKIKKTIIEDYRRKSVALRRQLSAIKALKSEEYNSPGLKDIILELSAPTMTHSITSLHYFNKNLNDSQRQAVIKAMDSNSISLIQGPPGTGKTSVISEIVQQILSKSSPSDIPPKILVVSQSNTAVDNILEGIFSWNSGEKIRVVRIGDKTKVSKDVATNYLVDAIKDKLFENVHNLSTQFVKDKLAVYTVLESDDQRIQESKISNLTVWRKAEEIQEDWLKRCGDYNALRYQIINSSAIIAGTCVGFLSDENVRDMIFDYVIVDEAAKATTPELLVSIVKANKIVLVGDQNQLPPFADGSLSQLSTSLVKDPQYRLFDILFDSLPETHKQFLSTQYRMCSTIGNLISTVFYDGKIITGINDEDRKHGVPDFEGFSIVWIDTSKLKRHDSQKEAGGSSYNLTEVGIVRTLLEKMNSQSNAKDLDVGIITAYRAQKEALLKVYKNGDYKAIGNIDINTLDAFQGRENDIIIYSTVRTNGSIGFQREKERINVAFSRAKCLLIVCGDIDFFETWSDGENKYVDVINYIRNNSRTCKIMDAREVIQ</sequence>
<dbReference type="SUPFAM" id="SSF56112">
    <property type="entry name" value="Protein kinase-like (PK-like)"/>
    <property type="match status" value="1"/>
</dbReference>
<feature type="domain" description="Protein kinase" evidence="2">
    <location>
        <begin position="4"/>
        <end position="255"/>
    </location>
</feature>
<dbReference type="Gene3D" id="3.40.50.300">
    <property type="entry name" value="P-loop containing nucleotide triphosphate hydrolases"/>
    <property type="match status" value="2"/>
</dbReference>
<dbReference type="Pfam" id="PF00069">
    <property type="entry name" value="Pkinase"/>
    <property type="match status" value="1"/>
</dbReference>
<dbReference type="InterPro" id="IPR011009">
    <property type="entry name" value="Kinase-like_dom_sf"/>
</dbReference>
<dbReference type="GO" id="GO:0004386">
    <property type="term" value="F:helicase activity"/>
    <property type="evidence" value="ECO:0007669"/>
    <property type="project" value="InterPro"/>
</dbReference>
<protein>
    <submittedName>
        <fullName evidence="3">Protein kinase</fullName>
    </submittedName>
</protein>
<dbReference type="SMART" id="SM00220">
    <property type="entry name" value="S_TKc"/>
    <property type="match status" value="1"/>
</dbReference>
<evidence type="ECO:0000313" key="4">
    <source>
        <dbReference type="Proteomes" id="UP000516046"/>
    </source>
</evidence>
<dbReference type="PROSITE" id="PS50011">
    <property type="entry name" value="PROTEIN_KINASE_DOM"/>
    <property type="match status" value="1"/>
</dbReference>
<reference evidence="3 4" key="1">
    <citation type="submission" date="2020-08" db="EMBL/GenBank/DDBJ databases">
        <authorList>
            <person name="Ren C."/>
            <person name="Gu Y."/>
            <person name="Xu Y."/>
        </authorList>
    </citation>
    <scope>NUCLEOTIDE SEQUENCE [LARGE SCALE GENOMIC DNA]</scope>
    <source>
        <strain evidence="3 4">LBM18003</strain>
    </source>
</reference>
<dbReference type="Pfam" id="PF13087">
    <property type="entry name" value="AAA_12"/>
    <property type="match status" value="1"/>
</dbReference>
<dbReference type="InterPro" id="IPR008271">
    <property type="entry name" value="Ser/Thr_kinase_AS"/>
</dbReference>
<dbReference type="InterPro" id="IPR045055">
    <property type="entry name" value="DNA2/NAM7-like"/>
</dbReference>
<dbReference type="InterPro" id="IPR041679">
    <property type="entry name" value="DNA2/NAM7-like_C"/>
</dbReference>
<dbReference type="InterPro" id="IPR047187">
    <property type="entry name" value="SF1_C_Upf1"/>
</dbReference>
<dbReference type="Proteomes" id="UP000516046">
    <property type="component" value="Chromosome"/>
</dbReference>
<dbReference type="PANTHER" id="PTHR10887:SF495">
    <property type="entry name" value="HELICASE SENATAXIN ISOFORM X1-RELATED"/>
    <property type="match status" value="1"/>
</dbReference>
<evidence type="ECO:0000259" key="2">
    <source>
        <dbReference type="PROSITE" id="PS50011"/>
    </source>
</evidence>
<keyword evidence="4" id="KW-1185">Reference proteome</keyword>
<dbReference type="InterPro" id="IPR041677">
    <property type="entry name" value="DNA2/NAM7_AAA_11"/>
</dbReference>
<dbReference type="GO" id="GO:0005524">
    <property type="term" value="F:ATP binding"/>
    <property type="evidence" value="ECO:0007669"/>
    <property type="project" value="InterPro"/>
</dbReference>
<name>A0A7G9WGN0_9FIRM</name>
<dbReference type="PROSITE" id="PS00108">
    <property type="entry name" value="PROTEIN_KINASE_ST"/>
    <property type="match status" value="1"/>
</dbReference>
<dbReference type="RefSeq" id="WP_212506906.1">
    <property type="nucleotide sequence ID" value="NZ_CP060696.1"/>
</dbReference>
<feature type="coiled-coil region" evidence="1">
    <location>
        <begin position="377"/>
        <end position="404"/>
    </location>
</feature>
<proteinExistence type="predicted"/>
<evidence type="ECO:0000313" key="3">
    <source>
        <dbReference type="EMBL" id="QNO17842.1"/>
    </source>
</evidence>
<dbReference type="Pfam" id="PF13086">
    <property type="entry name" value="AAA_11"/>
    <property type="match status" value="1"/>
</dbReference>
<keyword evidence="3" id="KW-0808">Transferase</keyword>
<keyword evidence="3" id="KW-0418">Kinase</keyword>
<dbReference type="InterPro" id="IPR027417">
    <property type="entry name" value="P-loop_NTPase"/>
</dbReference>
<dbReference type="EMBL" id="CP060696">
    <property type="protein sequence ID" value="QNO17842.1"/>
    <property type="molecule type" value="Genomic_DNA"/>
</dbReference>
<dbReference type="InterPro" id="IPR000719">
    <property type="entry name" value="Prot_kinase_dom"/>
</dbReference>
<dbReference type="Gene3D" id="1.10.510.10">
    <property type="entry name" value="Transferase(Phosphotransferase) domain 1"/>
    <property type="match status" value="1"/>
</dbReference>
<accession>A0A7G9WGN0</accession>
<dbReference type="GO" id="GO:0004672">
    <property type="term" value="F:protein kinase activity"/>
    <property type="evidence" value="ECO:0007669"/>
    <property type="project" value="InterPro"/>
</dbReference>
<gene>
    <name evidence="3" type="ORF">H6X83_13120</name>
</gene>
<evidence type="ECO:0000256" key="1">
    <source>
        <dbReference type="SAM" id="Coils"/>
    </source>
</evidence>
<organism evidence="3 4">
    <name type="scientific">Caproicibacterium amylolyticum</name>
    <dbReference type="NCBI Taxonomy" id="2766537"/>
    <lineage>
        <taxon>Bacteria</taxon>
        <taxon>Bacillati</taxon>
        <taxon>Bacillota</taxon>
        <taxon>Clostridia</taxon>
        <taxon>Eubacteriales</taxon>
        <taxon>Oscillospiraceae</taxon>
        <taxon>Caproicibacterium</taxon>
    </lineage>
</organism>
<dbReference type="CDD" id="cd14014">
    <property type="entry name" value="STKc_PknB_like"/>
    <property type="match status" value="1"/>
</dbReference>
<dbReference type="PANTHER" id="PTHR10887">
    <property type="entry name" value="DNA2/NAM7 HELICASE FAMILY"/>
    <property type="match status" value="1"/>
</dbReference>
<keyword evidence="1" id="KW-0175">Coiled coil</keyword>
<dbReference type="KEGG" id="caml:H6X83_13120"/>
<dbReference type="CDD" id="cd18808">
    <property type="entry name" value="SF1_C_Upf1"/>
    <property type="match status" value="1"/>
</dbReference>